<comment type="caution">
    <text evidence="2">The sequence shown here is derived from an EMBL/GenBank/DDBJ whole genome shotgun (WGS) entry which is preliminary data.</text>
</comment>
<dbReference type="AlphaFoldDB" id="A0A3B0C3F8"/>
<dbReference type="Pfam" id="PF18949">
    <property type="entry name" value="DUF5693"/>
    <property type="match status" value="1"/>
</dbReference>
<feature type="transmembrane region" description="Helical" evidence="1">
    <location>
        <begin position="461"/>
        <end position="494"/>
    </location>
</feature>
<name>A0A3B0C3F8_9BACL</name>
<organism evidence="2 3">
    <name type="scientific">Paenibacillus ginsengarvi</name>
    <dbReference type="NCBI Taxonomy" id="400777"/>
    <lineage>
        <taxon>Bacteria</taxon>
        <taxon>Bacillati</taxon>
        <taxon>Bacillota</taxon>
        <taxon>Bacilli</taxon>
        <taxon>Bacillales</taxon>
        <taxon>Paenibacillaceae</taxon>
        <taxon>Paenibacillus</taxon>
    </lineage>
</organism>
<evidence type="ECO:0000313" key="3">
    <source>
        <dbReference type="Proteomes" id="UP000282311"/>
    </source>
</evidence>
<feature type="transmembrane region" description="Helical" evidence="1">
    <location>
        <begin position="500"/>
        <end position="520"/>
    </location>
</feature>
<sequence length="675" mass="75953">MLQRYVTLNKLASKWLWWLVVIGLIASVPLVSERIQTERSTKNVEMVFDYRDLLDVSIYRPNPDAYIIEKLKLMKEAGIGTMSVYESSLEELKNSRRIQVYTPQEYSLLTGKPLTPGENYTYLLFTSTEARDKLQPIIEKTYRDRLDINVSSWSYNNRPGLIISLPYEEANTKPMEPDPITMDMLQNQGFRLIVRLSNRMQPYSEEELEGLLHKLSSRGVKRIVFDGSAVTGYDENPDNNHVKETAELLKKYGFGAAIIDRLKAPQKGFTISFADQLDYNIVRLFPLYDTEVNLKPELIEDKLVLAVKDRNLRILFLNTKAAKDLDKGYINDYLDNLLKSLTGSEEDQTEGAIARIESLGYNMGEAHAFVVHGESLKPLKLVLLVAGTAVIALTIAMFFPILTLLAFVLGALGSLALYVLSNSIALQAMAFGVGVCAPTLATIMAIRYLRRLREGKSGSGWVRATLVFVAASLMSVGGVFYVVALLSGITYYLVLEQFRGVALLHLLPIALVGVYALFFAESKKPGEIIARIRAILFAKITVIWVVLAVVFGGALYYYLTRTGNAGQASQMEKLIRTYLENGLGVRPRFKEFLFAHPLFILAAYLYMKYRNAIFLFVGAVMGQLSIIDTFAHLHTPLYISFIRVGLGIGFGILFSIVFVLVWELLEKGWRKWAPR</sequence>
<feature type="transmembrane region" description="Helical" evidence="1">
    <location>
        <begin position="15"/>
        <end position="32"/>
    </location>
</feature>
<feature type="transmembrane region" description="Helical" evidence="1">
    <location>
        <begin position="637"/>
        <end position="665"/>
    </location>
</feature>
<gene>
    <name evidence="2" type="ORF">D7M11_22555</name>
</gene>
<feature type="transmembrane region" description="Helical" evidence="1">
    <location>
        <begin position="589"/>
        <end position="606"/>
    </location>
</feature>
<feature type="transmembrane region" description="Helical" evidence="1">
    <location>
        <begin position="613"/>
        <end position="631"/>
    </location>
</feature>
<evidence type="ECO:0000256" key="1">
    <source>
        <dbReference type="SAM" id="Phobius"/>
    </source>
</evidence>
<dbReference type="OrthoDB" id="3805529at2"/>
<evidence type="ECO:0000313" key="2">
    <source>
        <dbReference type="EMBL" id="RKN78859.1"/>
    </source>
</evidence>
<protein>
    <submittedName>
        <fullName evidence="2">Uncharacterized protein</fullName>
    </submittedName>
</protein>
<keyword evidence="1" id="KW-1133">Transmembrane helix</keyword>
<proteinExistence type="predicted"/>
<dbReference type="EMBL" id="RBAH01000018">
    <property type="protein sequence ID" value="RKN78859.1"/>
    <property type="molecule type" value="Genomic_DNA"/>
</dbReference>
<dbReference type="InterPro" id="IPR043748">
    <property type="entry name" value="DUF5693"/>
</dbReference>
<feature type="transmembrane region" description="Helical" evidence="1">
    <location>
        <begin position="532"/>
        <end position="559"/>
    </location>
</feature>
<reference evidence="2 3" key="1">
    <citation type="journal article" date="2007" name="Int. J. Syst. Evol. Microbiol.">
        <title>Paenibacillus ginsengarvi sp. nov., isolated from soil from ginseng cultivation.</title>
        <authorList>
            <person name="Yoon M.H."/>
            <person name="Ten L.N."/>
            <person name="Im W.T."/>
        </authorList>
    </citation>
    <scope>NUCLEOTIDE SEQUENCE [LARGE SCALE GENOMIC DNA]</scope>
    <source>
        <strain evidence="2 3">KCTC 13059</strain>
    </source>
</reference>
<feature type="transmembrane region" description="Helical" evidence="1">
    <location>
        <begin position="424"/>
        <end position="449"/>
    </location>
</feature>
<keyword evidence="1" id="KW-0812">Transmembrane</keyword>
<keyword evidence="1" id="KW-0472">Membrane</keyword>
<feature type="transmembrane region" description="Helical" evidence="1">
    <location>
        <begin position="381"/>
        <end position="412"/>
    </location>
</feature>
<dbReference type="Proteomes" id="UP000282311">
    <property type="component" value="Unassembled WGS sequence"/>
</dbReference>
<accession>A0A3B0C3F8</accession>
<keyword evidence="3" id="KW-1185">Reference proteome</keyword>